<dbReference type="EMBL" id="JACETU010000002">
    <property type="protein sequence ID" value="KAF7436326.1"/>
    <property type="molecule type" value="Genomic_DNA"/>
</dbReference>
<proteinExistence type="predicted"/>
<sequence length="851" mass="95179">MSEDDRAAKAARAKALLKKRQQKKAAGTPATDSQSVSSPPSSRPFTPQLSDQPPSSEPSTSPPVGADTQFRDPASLFGDAPDGDDSWIRALSRVDPPAPQLPTDVTSPSHTSTSPRLSNGSGHHDDKFVKALEAERDTLRSEIERLTGVRLELQETGSRLQDSESKLAKEQERSNALEAQLQRAQSEKDAAVGIQQSQQQTISLLVSEKASLTSDLELLSEVQQNARESAAQLAAEKARGDALADRVRQLAAKVLEVSQQVAEYESKEKDLSERCRDQERELQLANGKIKQHEAESAQHQQRVRDLEEQIQSDDRAERLEESLQNTRDRADELELKLTKLKQSHQNLTSDRNELASQLDTARDVEAKSRSRIAELEEHQQALQTQLHAVTAEKEAVQKESAELQSQVSSHQVATRSLQDKFESATKELARLSHELGTTQTELRNAIRRAEDAERTQADLQTEGTNLMRSLDEMRPKIVELTGVKLELGEQIESLERTLKMRDSTINELESELDQLREENEEVTKKLQSALTLQEKDQSQSQAGLADLQKAYSDVQAELESAMASVRSLESERSSHHQEATHRLDVINDLKKTSKEQADKIVSLRRELDEQLAEQDENQDLLDRIQGELEALRDELTHKDEEIERLRQNSSPTKSNDPHSLDYEIVDSLRQQHALELSTAQSTIRALEDSAFEAQSRAHALQKQVVALEEQVAAQRSTSRTSGQRPFSPVNGVPSRPSSRGHGHRSTSSLSAPPITRSVFEQHLSPETLHKRKVSLSMLKARIESETAATSHPPSRTMSPIPDNMSEPYDDHDHHHHAHHQHSDSLPHNRSHFLDESHVFWCHSCSGDLVVL</sequence>
<dbReference type="PANTHER" id="PTHR23159">
    <property type="entry name" value="CENTROSOMAL PROTEIN 2"/>
    <property type="match status" value="1"/>
</dbReference>
<evidence type="ECO:0000256" key="2">
    <source>
        <dbReference type="SAM" id="MobiDB-lite"/>
    </source>
</evidence>
<dbReference type="Proteomes" id="UP000623687">
    <property type="component" value="Unassembled WGS sequence"/>
</dbReference>
<gene>
    <name evidence="3" type="ORF">PC9H_003158</name>
</gene>
<feature type="region of interest" description="Disordered" evidence="2">
    <location>
        <begin position="784"/>
        <end position="826"/>
    </location>
</feature>
<dbReference type="PANTHER" id="PTHR23159:SF31">
    <property type="entry name" value="CENTROSOME-ASSOCIATED PROTEIN CEP250 ISOFORM X1"/>
    <property type="match status" value="1"/>
</dbReference>
<feature type="region of interest" description="Disordered" evidence="2">
    <location>
        <begin position="288"/>
        <end position="325"/>
    </location>
</feature>
<name>A0A8H7DXQ9_PLEOS</name>
<accession>A0A8H7DXQ9</accession>
<feature type="region of interest" description="Disordered" evidence="2">
    <location>
        <begin position="1"/>
        <end position="131"/>
    </location>
</feature>
<comment type="caution">
    <text evidence="3">The sequence shown here is derived from an EMBL/GenBank/DDBJ whole genome shotgun (WGS) entry which is preliminary data.</text>
</comment>
<dbReference type="SUPFAM" id="SSF57997">
    <property type="entry name" value="Tropomyosin"/>
    <property type="match status" value="1"/>
</dbReference>
<dbReference type="VEuPathDB" id="FungiDB:PC9H_003158"/>
<feature type="compositionally biased region" description="Polar residues" evidence="2">
    <location>
        <begin position="103"/>
        <end position="121"/>
    </location>
</feature>
<dbReference type="Gene3D" id="1.10.287.1490">
    <property type="match status" value="1"/>
</dbReference>
<feature type="compositionally biased region" description="Polar residues" evidence="2">
    <location>
        <begin position="786"/>
        <end position="797"/>
    </location>
</feature>
<reference evidence="3" key="1">
    <citation type="submission" date="2019-07" db="EMBL/GenBank/DDBJ databases">
        <authorList>
            <person name="Palmer J.M."/>
        </authorList>
    </citation>
    <scope>NUCLEOTIDE SEQUENCE</scope>
    <source>
        <strain evidence="3">PC9</strain>
    </source>
</reference>
<dbReference type="OrthoDB" id="10255630at2759"/>
<feature type="compositionally biased region" description="Polar residues" evidence="2">
    <location>
        <begin position="713"/>
        <end position="724"/>
    </location>
</feature>
<keyword evidence="1" id="KW-0175">Coiled coil</keyword>
<feature type="compositionally biased region" description="Basic residues" evidence="2">
    <location>
        <begin position="9"/>
        <end position="23"/>
    </location>
</feature>
<keyword evidence="4" id="KW-1185">Reference proteome</keyword>
<feature type="compositionally biased region" description="Basic and acidic residues" evidence="2">
    <location>
        <begin position="122"/>
        <end position="131"/>
    </location>
</feature>
<dbReference type="GeneID" id="59372976"/>
<feature type="coiled-coil region" evidence="1">
    <location>
        <begin position="491"/>
        <end position="648"/>
    </location>
</feature>
<organism evidence="3 4">
    <name type="scientific">Pleurotus ostreatus</name>
    <name type="common">Oyster mushroom</name>
    <name type="synonym">White-rot fungus</name>
    <dbReference type="NCBI Taxonomy" id="5322"/>
    <lineage>
        <taxon>Eukaryota</taxon>
        <taxon>Fungi</taxon>
        <taxon>Dikarya</taxon>
        <taxon>Basidiomycota</taxon>
        <taxon>Agaricomycotina</taxon>
        <taxon>Agaricomycetes</taxon>
        <taxon>Agaricomycetidae</taxon>
        <taxon>Agaricales</taxon>
        <taxon>Pleurotineae</taxon>
        <taxon>Pleurotaceae</taxon>
        <taxon>Pleurotus</taxon>
    </lineage>
</organism>
<feature type="compositionally biased region" description="Low complexity" evidence="2">
    <location>
        <begin position="33"/>
        <end position="63"/>
    </location>
</feature>
<evidence type="ECO:0000313" key="3">
    <source>
        <dbReference type="EMBL" id="KAF7436326.1"/>
    </source>
</evidence>
<feature type="region of interest" description="Disordered" evidence="2">
    <location>
        <begin position="713"/>
        <end position="754"/>
    </location>
</feature>
<protein>
    <submittedName>
        <fullName evidence="3">Uncharacterized protein</fullName>
    </submittedName>
</protein>
<dbReference type="AlphaFoldDB" id="A0A8H7DXQ9"/>
<feature type="compositionally biased region" description="Basic and acidic residues" evidence="2">
    <location>
        <begin position="290"/>
        <end position="325"/>
    </location>
</feature>
<evidence type="ECO:0000256" key="1">
    <source>
        <dbReference type="SAM" id="Coils"/>
    </source>
</evidence>
<dbReference type="RefSeq" id="XP_036634225.1">
    <property type="nucleotide sequence ID" value="XM_036772752.1"/>
</dbReference>
<evidence type="ECO:0000313" key="4">
    <source>
        <dbReference type="Proteomes" id="UP000623687"/>
    </source>
</evidence>